<evidence type="ECO:0000313" key="1">
    <source>
        <dbReference type="EMBL" id="PKY60148.1"/>
    </source>
</evidence>
<sequence>MVKLSGGYLILDLSCYLKDHEIDLLVSKAYQIFLIGIFWLPISWDDHHKLVYILKKGLDDTLMILEKLKKSYCQNMALHSQSLARKAI</sequence>
<dbReference type="Proteomes" id="UP000234323">
    <property type="component" value="Unassembled WGS sequence"/>
</dbReference>
<gene>
    <name evidence="1" type="ORF">RhiirA4_483516</name>
</gene>
<name>A0A2I1HMP8_9GLOM</name>
<reference evidence="1 2" key="1">
    <citation type="submission" date="2015-10" db="EMBL/GenBank/DDBJ databases">
        <title>Genome analyses suggest a sexual origin of heterokaryosis in a supposedly ancient asexual fungus.</title>
        <authorList>
            <person name="Ropars J."/>
            <person name="Sedzielewska K."/>
            <person name="Noel J."/>
            <person name="Charron P."/>
            <person name="Farinelli L."/>
            <person name="Marton T."/>
            <person name="Kruger M."/>
            <person name="Pelin A."/>
            <person name="Brachmann A."/>
            <person name="Corradi N."/>
        </authorList>
    </citation>
    <scope>NUCLEOTIDE SEQUENCE [LARGE SCALE GENOMIC DNA]</scope>
    <source>
        <strain evidence="1 2">A4</strain>
    </source>
</reference>
<comment type="caution">
    <text evidence="1">The sequence shown here is derived from an EMBL/GenBank/DDBJ whole genome shotgun (WGS) entry which is preliminary data.</text>
</comment>
<accession>A0A2I1HMP8</accession>
<keyword evidence="2" id="KW-1185">Reference proteome</keyword>
<evidence type="ECO:0000313" key="2">
    <source>
        <dbReference type="Proteomes" id="UP000234323"/>
    </source>
</evidence>
<dbReference type="EMBL" id="LLXI01004010">
    <property type="protein sequence ID" value="PKY60148.1"/>
    <property type="molecule type" value="Genomic_DNA"/>
</dbReference>
<protein>
    <submittedName>
        <fullName evidence="1">Uncharacterized protein</fullName>
    </submittedName>
</protein>
<dbReference type="AlphaFoldDB" id="A0A2I1HMP8"/>
<organism evidence="1 2">
    <name type="scientific">Rhizophagus irregularis</name>
    <dbReference type="NCBI Taxonomy" id="588596"/>
    <lineage>
        <taxon>Eukaryota</taxon>
        <taxon>Fungi</taxon>
        <taxon>Fungi incertae sedis</taxon>
        <taxon>Mucoromycota</taxon>
        <taxon>Glomeromycotina</taxon>
        <taxon>Glomeromycetes</taxon>
        <taxon>Glomerales</taxon>
        <taxon>Glomeraceae</taxon>
        <taxon>Rhizophagus</taxon>
    </lineage>
</organism>
<proteinExistence type="predicted"/>